<dbReference type="InterPro" id="IPR004808">
    <property type="entry name" value="AP_endonuc_1"/>
</dbReference>
<dbReference type="PANTHER" id="PTHR43250:SF2">
    <property type="entry name" value="EXODEOXYRIBONUCLEASE III"/>
    <property type="match status" value="1"/>
</dbReference>
<sequence>MRIATWNVNSVRSRADRIQAFLQRNDIDVLAMQETKVADAKFPYSVFEAAGYEVAHVGYHQWNGVAIASRVGLEDVREGFERQPGFHKDIAHEQAMEARAVGANCGGVDVWSLYVPNGREIGVRHYDYKLEFLYRLSEQVTPGSPQVFMGDFNIAPTDKNVWDIAFFEGKTHVTEPERAAFQRLVESGLTQVTHDELYSYWDYKSMRFQRGEGMLIDFQLVTPVMADRLKFAWVDVDERKGQGASDHAPVIADYDVADLAGALDEVR</sequence>
<evidence type="ECO:0000256" key="4">
    <source>
        <dbReference type="ARBA" id="ARBA00022842"/>
    </source>
</evidence>
<feature type="binding site" evidence="6">
    <location>
        <position position="153"/>
    </location>
    <ligand>
        <name>Mg(2+)</name>
        <dbReference type="ChEBI" id="CHEBI:18420"/>
        <label>1</label>
    </ligand>
</feature>
<dbReference type="RefSeq" id="WP_196824787.1">
    <property type="nucleotide sequence ID" value="NZ_CP046980.1"/>
</dbReference>
<feature type="active site" evidence="5">
    <location>
        <position position="114"/>
    </location>
</feature>
<evidence type="ECO:0000256" key="1">
    <source>
        <dbReference type="ARBA" id="ARBA00007092"/>
    </source>
</evidence>
<keyword evidence="6" id="KW-0464">Manganese</keyword>
<evidence type="ECO:0000313" key="9">
    <source>
        <dbReference type="EMBL" id="MBG6122384.1"/>
    </source>
</evidence>
<organism evidence="9 10">
    <name type="scientific">Corynebacterium aquatimens</name>
    <dbReference type="NCBI Taxonomy" id="1190508"/>
    <lineage>
        <taxon>Bacteria</taxon>
        <taxon>Bacillati</taxon>
        <taxon>Actinomycetota</taxon>
        <taxon>Actinomycetes</taxon>
        <taxon>Mycobacteriales</taxon>
        <taxon>Corynebacteriaceae</taxon>
        <taxon>Corynebacterium</taxon>
    </lineage>
</organism>
<name>A0A931GXT1_9CORY</name>
<dbReference type="Proteomes" id="UP000658613">
    <property type="component" value="Unassembled WGS sequence"/>
</dbReference>
<comment type="cofactor">
    <cofactor evidence="6">
        <name>Mg(2+)</name>
        <dbReference type="ChEBI" id="CHEBI:18420"/>
    </cofactor>
    <cofactor evidence="6">
        <name>Mn(2+)</name>
        <dbReference type="ChEBI" id="CHEBI:29035"/>
    </cofactor>
    <text evidence="6">Probably binds two magnesium or manganese ions per subunit.</text>
</comment>
<dbReference type="GO" id="GO:0008311">
    <property type="term" value="F:double-stranded DNA 3'-5' DNA exonuclease activity"/>
    <property type="evidence" value="ECO:0007669"/>
    <property type="project" value="UniProtKB-EC"/>
</dbReference>
<evidence type="ECO:0000256" key="7">
    <source>
        <dbReference type="PIRSR" id="PIRSR604808-3"/>
    </source>
</evidence>
<dbReference type="GO" id="GO:0006281">
    <property type="term" value="P:DNA repair"/>
    <property type="evidence" value="ECO:0007669"/>
    <property type="project" value="InterPro"/>
</dbReference>
<evidence type="ECO:0000256" key="3">
    <source>
        <dbReference type="ARBA" id="ARBA00022801"/>
    </source>
</evidence>
<dbReference type="SUPFAM" id="SSF56219">
    <property type="entry name" value="DNase I-like"/>
    <property type="match status" value="1"/>
</dbReference>
<feature type="active site" description="Proton acceptor" evidence="5">
    <location>
        <position position="247"/>
    </location>
</feature>
<dbReference type="InterPro" id="IPR036691">
    <property type="entry name" value="Endo/exonu/phosph_ase_sf"/>
</dbReference>
<feature type="active site" description="Proton donor/acceptor" evidence="5">
    <location>
        <position position="151"/>
    </location>
</feature>
<feature type="binding site" evidence="6">
    <location>
        <position position="7"/>
    </location>
    <ligand>
        <name>Mg(2+)</name>
        <dbReference type="ChEBI" id="CHEBI:18420"/>
        <label>1</label>
    </ligand>
</feature>
<keyword evidence="2 6" id="KW-0479">Metal-binding</keyword>
<feature type="site" description="Interaction with DNA substrate" evidence="7">
    <location>
        <position position="247"/>
    </location>
</feature>
<feature type="domain" description="Endonuclease/exonuclease/phosphatase" evidence="8">
    <location>
        <begin position="4"/>
        <end position="247"/>
    </location>
</feature>
<feature type="binding site" evidence="6">
    <location>
        <position position="246"/>
    </location>
    <ligand>
        <name>Mg(2+)</name>
        <dbReference type="ChEBI" id="CHEBI:18420"/>
        <label>1</label>
    </ligand>
</feature>
<feature type="binding site" evidence="6">
    <location>
        <position position="34"/>
    </location>
    <ligand>
        <name>Mg(2+)</name>
        <dbReference type="ChEBI" id="CHEBI:18420"/>
        <label>1</label>
    </ligand>
</feature>
<comment type="similarity">
    <text evidence="1">Belongs to the DNA repair enzymes AP/ExoA family.</text>
</comment>
<dbReference type="NCBIfam" id="TIGR00633">
    <property type="entry name" value="xth"/>
    <property type="match status" value="1"/>
</dbReference>
<accession>A0A931GXT1</accession>
<proteinExistence type="inferred from homology"/>
<dbReference type="InterPro" id="IPR037493">
    <property type="entry name" value="ExoIII-like"/>
</dbReference>
<evidence type="ECO:0000259" key="8">
    <source>
        <dbReference type="Pfam" id="PF03372"/>
    </source>
</evidence>
<dbReference type="AlphaFoldDB" id="A0A931GXT1"/>
<feature type="binding site" evidence="6">
    <location>
        <position position="151"/>
    </location>
    <ligand>
        <name>Mg(2+)</name>
        <dbReference type="ChEBI" id="CHEBI:18420"/>
        <label>1</label>
    </ligand>
</feature>
<feature type="site" description="Transition state stabilizer" evidence="7">
    <location>
        <position position="153"/>
    </location>
</feature>
<keyword evidence="3 9" id="KW-0378">Hydrolase</keyword>
<dbReference type="PANTHER" id="PTHR43250">
    <property type="entry name" value="EXODEOXYRIBONUCLEASE III"/>
    <property type="match status" value="1"/>
</dbReference>
<gene>
    <name evidence="9" type="ORF">IW254_001353</name>
</gene>
<evidence type="ECO:0000256" key="5">
    <source>
        <dbReference type="PIRSR" id="PIRSR604808-1"/>
    </source>
</evidence>
<dbReference type="GO" id="GO:0046872">
    <property type="term" value="F:metal ion binding"/>
    <property type="evidence" value="ECO:0007669"/>
    <property type="project" value="UniProtKB-KW"/>
</dbReference>
<evidence type="ECO:0000313" key="10">
    <source>
        <dbReference type="Proteomes" id="UP000658613"/>
    </source>
</evidence>
<feature type="binding site" evidence="6">
    <location>
        <position position="247"/>
    </location>
    <ligand>
        <name>Mg(2+)</name>
        <dbReference type="ChEBI" id="CHEBI:18420"/>
        <label>1</label>
    </ligand>
</feature>
<dbReference type="EMBL" id="JADOUE010000001">
    <property type="protein sequence ID" value="MBG6122384.1"/>
    <property type="molecule type" value="Genomic_DNA"/>
</dbReference>
<feature type="site" description="Important for catalytic activity" evidence="7">
    <location>
        <position position="217"/>
    </location>
</feature>
<keyword evidence="10" id="KW-1185">Reference proteome</keyword>
<dbReference type="Gene3D" id="3.60.10.10">
    <property type="entry name" value="Endonuclease/exonuclease/phosphatase"/>
    <property type="match status" value="1"/>
</dbReference>
<dbReference type="EC" id="3.1.11.2" evidence="9"/>
<reference evidence="9" key="1">
    <citation type="submission" date="2020-11" db="EMBL/GenBank/DDBJ databases">
        <title>Sequencing the genomes of 1000 actinobacteria strains.</title>
        <authorList>
            <person name="Klenk H.-P."/>
        </authorList>
    </citation>
    <scope>NUCLEOTIDE SEQUENCE</scope>
    <source>
        <strain evidence="9">DSM 45632</strain>
    </source>
</reference>
<dbReference type="InterPro" id="IPR005135">
    <property type="entry name" value="Endo/exonuclease/phosphatase"/>
</dbReference>
<comment type="caution">
    <text evidence="9">The sequence shown here is derived from an EMBL/GenBank/DDBJ whole genome shotgun (WGS) entry which is preliminary data.</text>
</comment>
<dbReference type="PROSITE" id="PS51435">
    <property type="entry name" value="AP_NUCLEASE_F1_4"/>
    <property type="match status" value="1"/>
</dbReference>
<protein>
    <submittedName>
        <fullName evidence="9">Exodeoxyribonuclease-3</fullName>
        <ecNumber evidence="9">3.1.11.2</ecNumber>
    </submittedName>
</protein>
<dbReference type="Pfam" id="PF03372">
    <property type="entry name" value="Exo_endo_phos"/>
    <property type="match status" value="1"/>
</dbReference>
<keyword evidence="4 6" id="KW-0460">Magnesium</keyword>
<evidence type="ECO:0000256" key="6">
    <source>
        <dbReference type="PIRSR" id="PIRSR604808-2"/>
    </source>
</evidence>
<evidence type="ECO:0000256" key="2">
    <source>
        <dbReference type="ARBA" id="ARBA00022723"/>
    </source>
</evidence>